<dbReference type="GO" id="GO:0005506">
    <property type="term" value="F:iron ion binding"/>
    <property type="evidence" value="ECO:0007669"/>
    <property type="project" value="InterPro"/>
</dbReference>
<dbReference type="InterPro" id="IPR050665">
    <property type="entry name" value="Cytochrome_P450_Monooxygen"/>
</dbReference>
<keyword evidence="9" id="KW-0503">Monooxygenase</keyword>
<evidence type="ECO:0000256" key="1">
    <source>
        <dbReference type="ARBA" id="ARBA00004370"/>
    </source>
</evidence>
<dbReference type="GO" id="GO:0016020">
    <property type="term" value="C:membrane"/>
    <property type="evidence" value="ECO:0007669"/>
    <property type="project" value="UniProtKB-SubCell"/>
</dbReference>
<evidence type="ECO:0000256" key="10">
    <source>
        <dbReference type="ARBA" id="ARBA00023136"/>
    </source>
</evidence>
<dbReference type="GO" id="GO:0016705">
    <property type="term" value="F:oxidoreductase activity, acting on paired donors, with incorporation or reduction of molecular oxygen"/>
    <property type="evidence" value="ECO:0007669"/>
    <property type="project" value="InterPro"/>
</dbReference>
<keyword evidence="10 11" id="KW-0472">Membrane</keyword>
<comment type="caution">
    <text evidence="12">The sequence shown here is derived from an EMBL/GenBank/DDBJ whole genome shotgun (WGS) entry which is preliminary data.</text>
</comment>
<evidence type="ECO:0000256" key="2">
    <source>
        <dbReference type="ARBA" id="ARBA00010617"/>
    </source>
</evidence>
<gene>
    <name evidence="12" type="ORF">POM88_009072</name>
</gene>
<evidence type="ECO:0008006" key="14">
    <source>
        <dbReference type="Google" id="ProtNLM"/>
    </source>
</evidence>
<dbReference type="GO" id="GO:0004497">
    <property type="term" value="F:monooxygenase activity"/>
    <property type="evidence" value="ECO:0007669"/>
    <property type="project" value="UniProtKB-KW"/>
</dbReference>
<dbReference type="InterPro" id="IPR036396">
    <property type="entry name" value="Cyt_P450_sf"/>
</dbReference>
<dbReference type="PANTHER" id="PTHR24282:SF255">
    <property type="entry name" value="CYTOCHROME P450 72A11-RELATED"/>
    <property type="match status" value="1"/>
</dbReference>
<keyword evidence="3" id="KW-0349">Heme</keyword>
<name>A0AAD8J984_9APIA</name>
<evidence type="ECO:0000256" key="8">
    <source>
        <dbReference type="ARBA" id="ARBA00023004"/>
    </source>
</evidence>
<dbReference type="Gene3D" id="1.10.630.10">
    <property type="entry name" value="Cytochrome P450"/>
    <property type="match status" value="1"/>
</dbReference>
<keyword evidence="4 11" id="KW-0812">Transmembrane</keyword>
<keyword evidence="13" id="KW-1185">Reference proteome</keyword>
<keyword evidence="7" id="KW-0560">Oxidoreductase</keyword>
<evidence type="ECO:0000256" key="7">
    <source>
        <dbReference type="ARBA" id="ARBA00023002"/>
    </source>
</evidence>
<keyword evidence="5" id="KW-0479">Metal-binding</keyword>
<evidence type="ECO:0000256" key="9">
    <source>
        <dbReference type="ARBA" id="ARBA00023033"/>
    </source>
</evidence>
<protein>
    <recommendedName>
        <fullName evidence="14">Cytochrome P450</fullName>
    </recommendedName>
</protein>
<sequence>MEDISPFMLAISVVAVTSVATITVKLVNWLWLRPKKYEKFLQDQGFHANPYRLLRGDMLEYAAMAKENGSKQTKLSDNVSFHALPYTHSIMIKKYGKKAFIWFRPTPSIQVMDPEQIREIMSKPGVFHKLHLNPADMILGGLISSEDAKWSRDRKIIF</sequence>
<comment type="subcellular location">
    <subcellularLocation>
        <location evidence="1">Membrane</location>
    </subcellularLocation>
</comment>
<evidence type="ECO:0000256" key="5">
    <source>
        <dbReference type="ARBA" id="ARBA00022723"/>
    </source>
</evidence>
<reference evidence="12" key="1">
    <citation type="submission" date="2023-02" db="EMBL/GenBank/DDBJ databases">
        <title>Genome of toxic invasive species Heracleum sosnowskyi carries increased number of genes despite the absence of recent whole-genome duplications.</title>
        <authorList>
            <person name="Schelkunov M."/>
            <person name="Shtratnikova V."/>
            <person name="Makarenko M."/>
            <person name="Klepikova A."/>
            <person name="Omelchenko D."/>
            <person name="Novikova G."/>
            <person name="Obukhova E."/>
            <person name="Bogdanov V."/>
            <person name="Penin A."/>
            <person name="Logacheva M."/>
        </authorList>
    </citation>
    <scope>NUCLEOTIDE SEQUENCE</scope>
    <source>
        <strain evidence="12">Hsosn_3</strain>
        <tissue evidence="12">Leaf</tissue>
    </source>
</reference>
<proteinExistence type="inferred from homology"/>
<dbReference type="EMBL" id="JAUIZM010000002">
    <property type="protein sequence ID" value="KAK1399209.1"/>
    <property type="molecule type" value="Genomic_DNA"/>
</dbReference>
<evidence type="ECO:0000313" key="12">
    <source>
        <dbReference type="EMBL" id="KAK1399209.1"/>
    </source>
</evidence>
<dbReference type="GO" id="GO:0020037">
    <property type="term" value="F:heme binding"/>
    <property type="evidence" value="ECO:0007669"/>
    <property type="project" value="InterPro"/>
</dbReference>
<keyword evidence="8" id="KW-0408">Iron</keyword>
<evidence type="ECO:0000256" key="6">
    <source>
        <dbReference type="ARBA" id="ARBA00022989"/>
    </source>
</evidence>
<comment type="similarity">
    <text evidence="2">Belongs to the cytochrome P450 family.</text>
</comment>
<reference evidence="12" key="2">
    <citation type="submission" date="2023-05" db="EMBL/GenBank/DDBJ databases">
        <authorList>
            <person name="Schelkunov M.I."/>
        </authorList>
    </citation>
    <scope>NUCLEOTIDE SEQUENCE</scope>
    <source>
        <strain evidence="12">Hsosn_3</strain>
        <tissue evidence="12">Leaf</tissue>
    </source>
</reference>
<dbReference type="AlphaFoldDB" id="A0AAD8J984"/>
<feature type="transmembrane region" description="Helical" evidence="11">
    <location>
        <begin position="6"/>
        <end position="32"/>
    </location>
</feature>
<dbReference type="PANTHER" id="PTHR24282">
    <property type="entry name" value="CYTOCHROME P450 FAMILY MEMBER"/>
    <property type="match status" value="1"/>
</dbReference>
<evidence type="ECO:0000256" key="11">
    <source>
        <dbReference type="SAM" id="Phobius"/>
    </source>
</evidence>
<dbReference type="Proteomes" id="UP001237642">
    <property type="component" value="Unassembled WGS sequence"/>
</dbReference>
<accession>A0AAD8J984</accession>
<dbReference type="SUPFAM" id="SSF48264">
    <property type="entry name" value="Cytochrome P450"/>
    <property type="match status" value="1"/>
</dbReference>
<evidence type="ECO:0000313" key="13">
    <source>
        <dbReference type="Proteomes" id="UP001237642"/>
    </source>
</evidence>
<organism evidence="12 13">
    <name type="scientific">Heracleum sosnowskyi</name>
    <dbReference type="NCBI Taxonomy" id="360622"/>
    <lineage>
        <taxon>Eukaryota</taxon>
        <taxon>Viridiplantae</taxon>
        <taxon>Streptophyta</taxon>
        <taxon>Embryophyta</taxon>
        <taxon>Tracheophyta</taxon>
        <taxon>Spermatophyta</taxon>
        <taxon>Magnoliopsida</taxon>
        <taxon>eudicotyledons</taxon>
        <taxon>Gunneridae</taxon>
        <taxon>Pentapetalae</taxon>
        <taxon>asterids</taxon>
        <taxon>campanulids</taxon>
        <taxon>Apiales</taxon>
        <taxon>Apiaceae</taxon>
        <taxon>Apioideae</taxon>
        <taxon>apioid superclade</taxon>
        <taxon>Tordylieae</taxon>
        <taxon>Tordyliinae</taxon>
        <taxon>Heracleum</taxon>
    </lineage>
</organism>
<keyword evidence="6 11" id="KW-1133">Transmembrane helix</keyword>
<evidence type="ECO:0000256" key="4">
    <source>
        <dbReference type="ARBA" id="ARBA00022692"/>
    </source>
</evidence>
<evidence type="ECO:0000256" key="3">
    <source>
        <dbReference type="ARBA" id="ARBA00022617"/>
    </source>
</evidence>